<dbReference type="RefSeq" id="WP_089879886.1">
    <property type="nucleotide sequence ID" value="NZ_FNPF01000003.1"/>
</dbReference>
<dbReference type="CDD" id="cd16913">
    <property type="entry name" value="YkuD_like"/>
    <property type="match status" value="1"/>
</dbReference>
<evidence type="ECO:0000256" key="8">
    <source>
        <dbReference type="ARBA" id="ARBA00023316"/>
    </source>
</evidence>
<dbReference type="InterPro" id="IPR050979">
    <property type="entry name" value="LD-transpeptidase"/>
</dbReference>
<keyword evidence="8 9" id="KW-0961">Cell wall biogenesis/degradation</keyword>
<dbReference type="STRING" id="321339.SAMN05444340_10329"/>
<dbReference type="Gene3D" id="2.40.440.10">
    <property type="entry name" value="L,D-transpeptidase catalytic domain-like"/>
    <property type="match status" value="1"/>
</dbReference>
<dbReference type="GO" id="GO:0016757">
    <property type="term" value="F:glycosyltransferase activity"/>
    <property type="evidence" value="ECO:0007669"/>
    <property type="project" value="UniProtKB-KW"/>
</dbReference>
<evidence type="ECO:0000256" key="3">
    <source>
        <dbReference type="ARBA" id="ARBA00022676"/>
    </source>
</evidence>
<keyword evidence="3" id="KW-0328">Glycosyltransferase</keyword>
<evidence type="ECO:0000259" key="10">
    <source>
        <dbReference type="PROSITE" id="PS52029"/>
    </source>
</evidence>
<evidence type="ECO:0000313" key="11">
    <source>
        <dbReference type="EMBL" id="SDY06444.1"/>
    </source>
</evidence>
<keyword evidence="6 9" id="KW-0133">Cell shape</keyword>
<dbReference type="OrthoDB" id="9795305at2"/>
<comment type="pathway">
    <text evidence="1 9">Cell wall biogenesis; peptidoglycan biosynthesis.</text>
</comment>
<name>A0A1H3GVB3_9RHOB</name>
<gene>
    <name evidence="11" type="ORF">SAMN05444340_10329</name>
</gene>
<dbReference type="PANTHER" id="PTHR30582:SF24">
    <property type="entry name" value="L,D-TRANSPEPTIDASE ERFK_SRFK-RELATED"/>
    <property type="match status" value="1"/>
</dbReference>
<comment type="similarity">
    <text evidence="2">Belongs to the YkuD family.</text>
</comment>
<dbReference type="Pfam" id="PF03734">
    <property type="entry name" value="YkuD"/>
    <property type="match status" value="1"/>
</dbReference>
<dbReference type="PROSITE" id="PS52029">
    <property type="entry name" value="LD_TPASE"/>
    <property type="match status" value="1"/>
</dbReference>
<dbReference type="Proteomes" id="UP000199286">
    <property type="component" value="Unassembled WGS sequence"/>
</dbReference>
<dbReference type="GO" id="GO:0071555">
    <property type="term" value="P:cell wall organization"/>
    <property type="evidence" value="ECO:0007669"/>
    <property type="project" value="UniProtKB-UniRule"/>
</dbReference>
<evidence type="ECO:0000256" key="6">
    <source>
        <dbReference type="ARBA" id="ARBA00022960"/>
    </source>
</evidence>
<reference evidence="11 12" key="1">
    <citation type="submission" date="2016-10" db="EMBL/GenBank/DDBJ databases">
        <authorList>
            <person name="de Groot N.N."/>
        </authorList>
    </citation>
    <scope>NUCLEOTIDE SEQUENCE [LARGE SCALE GENOMIC DNA]</scope>
    <source>
        <strain evidence="11 12">DSM 26880</strain>
    </source>
</reference>
<evidence type="ECO:0000256" key="9">
    <source>
        <dbReference type="PROSITE-ProRule" id="PRU01373"/>
    </source>
</evidence>
<protein>
    <submittedName>
        <fullName evidence="11">L,D-transpeptidase catalytic domain</fullName>
    </submittedName>
</protein>
<keyword evidence="5" id="KW-0378">Hydrolase</keyword>
<dbReference type="SUPFAM" id="SSF141523">
    <property type="entry name" value="L,D-transpeptidase catalytic domain-like"/>
    <property type="match status" value="1"/>
</dbReference>
<keyword evidence="12" id="KW-1185">Reference proteome</keyword>
<dbReference type="InterPro" id="IPR005490">
    <property type="entry name" value="LD_TPept_cat_dom"/>
</dbReference>
<feature type="domain" description="L,D-TPase catalytic" evidence="10">
    <location>
        <begin position="46"/>
        <end position="185"/>
    </location>
</feature>
<feature type="active site" description="Nucleophile" evidence="9">
    <location>
        <position position="161"/>
    </location>
</feature>
<proteinExistence type="inferred from homology"/>
<keyword evidence="4" id="KW-0808">Transferase</keyword>
<dbReference type="AlphaFoldDB" id="A0A1H3GVB3"/>
<evidence type="ECO:0000256" key="5">
    <source>
        <dbReference type="ARBA" id="ARBA00022801"/>
    </source>
</evidence>
<keyword evidence="7 9" id="KW-0573">Peptidoglycan synthesis</keyword>
<dbReference type="EMBL" id="FNPF01000003">
    <property type="protein sequence ID" value="SDY06444.1"/>
    <property type="molecule type" value="Genomic_DNA"/>
</dbReference>
<feature type="active site" description="Proton donor/acceptor" evidence="9">
    <location>
        <position position="145"/>
    </location>
</feature>
<accession>A0A1H3GVB3</accession>
<evidence type="ECO:0000256" key="2">
    <source>
        <dbReference type="ARBA" id="ARBA00005992"/>
    </source>
</evidence>
<dbReference type="GO" id="GO:0071972">
    <property type="term" value="F:peptidoglycan L,D-transpeptidase activity"/>
    <property type="evidence" value="ECO:0007669"/>
    <property type="project" value="TreeGrafter"/>
</dbReference>
<dbReference type="GO" id="GO:0018104">
    <property type="term" value="P:peptidoglycan-protein cross-linking"/>
    <property type="evidence" value="ECO:0007669"/>
    <property type="project" value="TreeGrafter"/>
</dbReference>
<sequence length="197" mass="21505">MKRRNFILSGLALGGLTTGRPGVAQDSAEVIDPYVVRMAAPYPAPGEVHVLPTRFRLYWTLPEGRALVYPVRVGRGDLYEAGEFFVGAKKEWPSWTPTPGMIEREPEKYARYADTGMPGGPNNPLGARALYLFTPERGDTFLRIHGTGDPATIGRAVSNGCAGLINPHIVDLYERVPMNARVVLHPKAPYEGSAMNG</sequence>
<evidence type="ECO:0000256" key="7">
    <source>
        <dbReference type="ARBA" id="ARBA00022984"/>
    </source>
</evidence>
<dbReference type="PANTHER" id="PTHR30582">
    <property type="entry name" value="L,D-TRANSPEPTIDASE"/>
    <property type="match status" value="1"/>
</dbReference>
<evidence type="ECO:0000313" key="12">
    <source>
        <dbReference type="Proteomes" id="UP000199286"/>
    </source>
</evidence>
<evidence type="ECO:0000256" key="1">
    <source>
        <dbReference type="ARBA" id="ARBA00004752"/>
    </source>
</evidence>
<dbReference type="UniPathway" id="UPA00219"/>
<dbReference type="InterPro" id="IPR038063">
    <property type="entry name" value="Transpep_catalytic_dom"/>
</dbReference>
<organism evidence="11 12">
    <name type="scientific">Citreimonas salinaria</name>
    <dbReference type="NCBI Taxonomy" id="321339"/>
    <lineage>
        <taxon>Bacteria</taxon>
        <taxon>Pseudomonadati</taxon>
        <taxon>Pseudomonadota</taxon>
        <taxon>Alphaproteobacteria</taxon>
        <taxon>Rhodobacterales</taxon>
        <taxon>Roseobacteraceae</taxon>
        <taxon>Citreimonas</taxon>
    </lineage>
</organism>
<dbReference type="GO" id="GO:0008360">
    <property type="term" value="P:regulation of cell shape"/>
    <property type="evidence" value="ECO:0007669"/>
    <property type="project" value="UniProtKB-UniRule"/>
</dbReference>
<dbReference type="GO" id="GO:0005576">
    <property type="term" value="C:extracellular region"/>
    <property type="evidence" value="ECO:0007669"/>
    <property type="project" value="TreeGrafter"/>
</dbReference>
<evidence type="ECO:0000256" key="4">
    <source>
        <dbReference type="ARBA" id="ARBA00022679"/>
    </source>
</evidence>